<feature type="domain" description="Glycosyltransferase subfamily 4-like N-terminal" evidence="2">
    <location>
        <begin position="34"/>
        <end position="204"/>
    </location>
</feature>
<dbReference type="EMBL" id="CP003537">
    <property type="protein sequence ID" value="AGH94891.1"/>
    <property type="molecule type" value="Genomic_DNA"/>
</dbReference>
<dbReference type="HOGENOM" id="CLU_628013_0_0_7"/>
<dbReference type="Proteomes" id="UP000012040">
    <property type="component" value="Chromosome"/>
</dbReference>
<keyword evidence="3" id="KW-0808">Transferase</keyword>
<feature type="domain" description="Glycosyl transferase family 1" evidence="1">
    <location>
        <begin position="218"/>
        <end position="387"/>
    </location>
</feature>
<dbReference type="PATRIC" id="fig|1184267.3.peg.680"/>
<dbReference type="GO" id="GO:0016757">
    <property type="term" value="F:glycosyltransferase activity"/>
    <property type="evidence" value="ECO:0007669"/>
    <property type="project" value="InterPro"/>
</dbReference>
<dbReference type="eggNOG" id="COG0438">
    <property type="taxonomic scope" value="Bacteria"/>
</dbReference>
<organism evidence="3 4">
    <name type="scientific">Pseudobdellovibrio exovorus JSS</name>
    <dbReference type="NCBI Taxonomy" id="1184267"/>
    <lineage>
        <taxon>Bacteria</taxon>
        <taxon>Pseudomonadati</taxon>
        <taxon>Bdellovibrionota</taxon>
        <taxon>Bdellovibrionia</taxon>
        <taxon>Bdellovibrionales</taxon>
        <taxon>Pseudobdellovibrionaceae</taxon>
        <taxon>Pseudobdellovibrio</taxon>
    </lineage>
</organism>
<evidence type="ECO:0000259" key="1">
    <source>
        <dbReference type="Pfam" id="PF00534"/>
    </source>
</evidence>
<dbReference type="Pfam" id="PF13579">
    <property type="entry name" value="Glyco_trans_4_4"/>
    <property type="match status" value="1"/>
</dbReference>
<keyword evidence="4" id="KW-1185">Reference proteome</keyword>
<protein>
    <submittedName>
        <fullName evidence="3">Putative glycosyltransferase</fullName>
    </submittedName>
</protein>
<reference evidence="3 4" key="1">
    <citation type="journal article" date="2013" name="ISME J.">
        <title>By their genes ye shall know them: genomic signatures of predatory bacteria.</title>
        <authorList>
            <person name="Pasternak Z."/>
            <person name="Pietrokovski S."/>
            <person name="Rotem O."/>
            <person name="Gophna U."/>
            <person name="Lurie-Weinberger M.N."/>
            <person name="Jurkevitch E."/>
        </authorList>
    </citation>
    <scope>NUCLEOTIDE SEQUENCE [LARGE SCALE GENOMIC DNA]</scope>
    <source>
        <strain evidence="3 4">JSS</strain>
    </source>
</reference>
<accession>M4VA41</accession>
<dbReference type="CDD" id="cd03801">
    <property type="entry name" value="GT4_PimA-like"/>
    <property type="match status" value="1"/>
</dbReference>
<name>M4VA41_9BACT</name>
<dbReference type="InterPro" id="IPR001296">
    <property type="entry name" value="Glyco_trans_1"/>
</dbReference>
<dbReference type="Pfam" id="PF00534">
    <property type="entry name" value="Glycos_transf_1"/>
    <property type="match status" value="1"/>
</dbReference>
<evidence type="ECO:0000259" key="2">
    <source>
        <dbReference type="Pfam" id="PF13579"/>
    </source>
</evidence>
<dbReference type="PANTHER" id="PTHR12526:SF630">
    <property type="entry name" value="GLYCOSYLTRANSFERASE"/>
    <property type="match status" value="1"/>
</dbReference>
<evidence type="ECO:0000313" key="4">
    <source>
        <dbReference type="Proteomes" id="UP000012040"/>
    </source>
</evidence>
<dbReference type="RefSeq" id="WP_015469381.1">
    <property type="nucleotide sequence ID" value="NC_020813.1"/>
</dbReference>
<dbReference type="Gene3D" id="3.40.50.2000">
    <property type="entry name" value="Glycogen Phosphorylase B"/>
    <property type="match status" value="2"/>
</dbReference>
<dbReference type="AlphaFoldDB" id="M4VA41"/>
<dbReference type="SUPFAM" id="SSF53756">
    <property type="entry name" value="UDP-Glycosyltransferase/glycogen phosphorylase"/>
    <property type="match status" value="1"/>
</dbReference>
<dbReference type="InterPro" id="IPR028098">
    <property type="entry name" value="Glyco_trans_4-like_N"/>
</dbReference>
<evidence type="ECO:0000313" key="3">
    <source>
        <dbReference type="EMBL" id="AGH94891.1"/>
    </source>
</evidence>
<proteinExistence type="predicted"/>
<dbReference type="STRING" id="1184267.A11Q_671"/>
<gene>
    <name evidence="3" type="ORF">A11Q_671</name>
</gene>
<dbReference type="PANTHER" id="PTHR12526">
    <property type="entry name" value="GLYCOSYLTRANSFERASE"/>
    <property type="match status" value="1"/>
</dbReference>
<sequence length="436" mass="49250">MSGSQLPEKLRICLIGQKISVMSRSSDTGLLWPLARGLTERGHEVTIISTSSPSKRPEIFRDGIRAYYLNEGQPHYKNYKFTDAANKKFVSLHQEKPFDLVHSLDDSGFKIARHKKNLSVSVAYDVEAIQMAELFSILSAGKPGAANFVKTTSKLLWQFFHSYFMRDRSILDTADGIFVTTPQQRMILERYYLYPDFHTYTVPYGINLGDLTPRAESENFKLKLNIPDNAQVILANSDFVSTHEVKPLLKAFEKVVLKKPNTYLLLVGKGPQLKNVEFEMLNLALGSRVIMPGEVAAEEMLEYILLSPIYIDLSSRSTGLEPSLIEAMAQKKVVIGSELSPISEVIEDGLDGFLVRPADVDTLSALLDKIMTRDGIDREQIGEMARQKIVDAFNRNRMIESLISAYKHILTNSDKFKQRASLKSLFQNRADQYNIK</sequence>
<dbReference type="OrthoDB" id="9775208at2"/>
<dbReference type="KEGG" id="bex:A11Q_671"/>